<gene>
    <name evidence="1" type="ORF">PsYK624_161170</name>
</gene>
<accession>A0A9P3GQ75</accession>
<organism evidence="1 2">
    <name type="scientific">Phanerochaete sordida</name>
    <dbReference type="NCBI Taxonomy" id="48140"/>
    <lineage>
        <taxon>Eukaryota</taxon>
        <taxon>Fungi</taxon>
        <taxon>Dikarya</taxon>
        <taxon>Basidiomycota</taxon>
        <taxon>Agaricomycotina</taxon>
        <taxon>Agaricomycetes</taxon>
        <taxon>Polyporales</taxon>
        <taxon>Phanerochaetaceae</taxon>
        <taxon>Phanerochaete</taxon>
    </lineage>
</organism>
<keyword evidence="2" id="KW-1185">Reference proteome</keyword>
<dbReference type="AlphaFoldDB" id="A0A9P3GQ75"/>
<reference evidence="1 2" key="1">
    <citation type="submission" date="2021-08" db="EMBL/GenBank/DDBJ databases">
        <title>Draft Genome Sequence of Phanerochaete sordida strain YK-624.</title>
        <authorList>
            <person name="Mori T."/>
            <person name="Dohra H."/>
            <person name="Suzuki T."/>
            <person name="Kawagishi H."/>
            <person name="Hirai H."/>
        </authorList>
    </citation>
    <scope>NUCLEOTIDE SEQUENCE [LARGE SCALE GENOMIC DNA]</scope>
    <source>
        <strain evidence="1 2">YK-624</strain>
    </source>
</reference>
<evidence type="ECO:0000313" key="2">
    <source>
        <dbReference type="Proteomes" id="UP000703269"/>
    </source>
</evidence>
<evidence type="ECO:0000313" key="1">
    <source>
        <dbReference type="EMBL" id="GJE99843.1"/>
    </source>
</evidence>
<sequence>MSHSAETAWGGVHYQQQRDGTEAVLDEPCSTGSGLHRITRIKLVGSLGSAAHILVCYGSKMHPPARMDSERTAQALLLVKESCSYCKHYQQS</sequence>
<name>A0A9P3GQ75_9APHY</name>
<proteinExistence type="predicted"/>
<dbReference type="EMBL" id="BPQB01000122">
    <property type="protein sequence ID" value="GJE99843.1"/>
    <property type="molecule type" value="Genomic_DNA"/>
</dbReference>
<protein>
    <submittedName>
        <fullName evidence="1">Uncharacterized protein</fullName>
    </submittedName>
</protein>
<comment type="caution">
    <text evidence="1">The sequence shown here is derived from an EMBL/GenBank/DDBJ whole genome shotgun (WGS) entry which is preliminary data.</text>
</comment>
<dbReference type="Proteomes" id="UP000703269">
    <property type="component" value="Unassembled WGS sequence"/>
</dbReference>